<dbReference type="EMBL" id="GG692436">
    <property type="protein sequence ID" value="EER37125.1"/>
    <property type="molecule type" value="Genomic_DNA"/>
</dbReference>
<dbReference type="AlphaFoldDB" id="C6HRJ1"/>
<accession>C6HRJ1</accession>
<reference evidence="3" key="1">
    <citation type="submission" date="2009-05" db="EMBL/GenBank/DDBJ databases">
        <title>The genome sequence of Ajellomyces capsulatus strain H143.</title>
        <authorList>
            <person name="Champion M."/>
            <person name="Cuomo C.A."/>
            <person name="Ma L.-J."/>
            <person name="Henn M.R."/>
            <person name="Sil A."/>
            <person name="Goldman B."/>
            <person name="Young S.K."/>
            <person name="Kodira C.D."/>
            <person name="Zeng Q."/>
            <person name="Koehrsen M."/>
            <person name="Alvarado L."/>
            <person name="Berlin A.M."/>
            <person name="Borenstein D."/>
            <person name="Chen Z."/>
            <person name="Engels R."/>
            <person name="Freedman E."/>
            <person name="Gellesch M."/>
            <person name="Goldberg J."/>
            <person name="Griggs A."/>
            <person name="Gujja S."/>
            <person name="Heiman D.I."/>
            <person name="Hepburn T.A."/>
            <person name="Howarth C."/>
            <person name="Jen D."/>
            <person name="Larson L."/>
            <person name="Lewis B."/>
            <person name="Mehta T."/>
            <person name="Park D."/>
            <person name="Pearson M."/>
            <person name="Roberts A."/>
            <person name="Saif S."/>
            <person name="Shea T.D."/>
            <person name="Shenoy N."/>
            <person name="Sisk P."/>
            <person name="Stolte C."/>
            <person name="Sykes S."/>
            <person name="Walk T."/>
            <person name="White J."/>
            <person name="Yandava C."/>
            <person name="Klein B."/>
            <person name="McEwen J.G."/>
            <person name="Puccia R."/>
            <person name="Goldman G.H."/>
            <person name="Felipe M.S."/>
            <person name="Nino-Vega G."/>
            <person name="San-Blas G."/>
            <person name="Taylor J.W."/>
            <person name="Mendoza L."/>
            <person name="Galagan J.E."/>
            <person name="Nusbaum C."/>
            <person name="Birren B.W."/>
        </authorList>
    </citation>
    <scope>NUCLEOTIDE SEQUENCE [LARGE SCALE GENOMIC DNA]</scope>
    <source>
        <strain evidence="3">H143</strain>
    </source>
</reference>
<gene>
    <name evidence="2" type="ORF">HCDG_08576</name>
</gene>
<evidence type="ECO:0000313" key="3">
    <source>
        <dbReference type="Proteomes" id="UP000002624"/>
    </source>
</evidence>
<proteinExistence type="predicted"/>
<feature type="region of interest" description="Disordered" evidence="1">
    <location>
        <begin position="1"/>
        <end position="46"/>
    </location>
</feature>
<protein>
    <submittedName>
        <fullName evidence="2">Uncharacterized protein</fullName>
    </submittedName>
</protein>
<evidence type="ECO:0000256" key="1">
    <source>
        <dbReference type="SAM" id="MobiDB-lite"/>
    </source>
</evidence>
<dbReference type="HOGENOM" id="CLU_2170344_0_0_1"/>
<dbReference type="Proteomes" id="UP000002624">
    <property type="component" value="Unassembled WGS sequence"/>
</dbReference>
<dbReference type="VEuPathDB" id="FungiDB:HCDG_08576"/>
<feature type="compositionally biased region" description="Basic and acidic residues" evidence="1">
    <location>
        <begin position="1"/>
        <end position="12"/>
    </location>
</feature>
<organism evidence="2 3">
    <name type="scientific">Ajellomyces capsulatus (strain H143)</name>
    <name type="common">Darling's disease fungus</name>
    <name type="synonym">Histoplasma capsulatum</name>
    <dbReference type="NCBI Taxonomy" id="544712"/>
    <lineage>
        <taxon>Eukaryota</taxon>
        <taxon>Fungi</taxon>
        <taxon>Dikarya</taxon>
        <taxon>Ascomycota</taxon>
        <taxon>Pezizomycotina</taxon>
        <taxon>Eurotiomycetes</taxon>
        <taxon>Eurotiomycetidae</taxon>
        <taxon>Onygenales</taxon>
        <taxon>Ajellomycetaceae</taxon>
        <taxon>Histoplasma</taxon>
    </lineage>
</organism>
<sequence length="110" mass="11682">MKGRDGEEEKGVSCKPAPPRPLPNSSNGSSPLPPPPQPYLPISGASYSPVNRNSSKHYMTVAYWSVSIPPALPRAGGESGDWSGTGLNAEKSGFVLSNTGRKDWKVVECK</sequence>
<name>C6HRJ1_AJECH</name>
<evidence type="ECO:0000313" key="2">
    <source>
        <dbReference type="EMBL" id="EER37125.1"/>
    </source>
</evidence>